<protein>
    <recommendedName>
        <fullName evidence="2">Terminase large subunit gp17-like C-terminal domain-containing protein</fullName>
    </recommendedName>
</protein>
<gene>
    <name evidence="1" type="ORF">LCGC14_2158840</name>
</gene>
<proteinExistence type="predicted"/>
<organism evidence="1">
    <name type="scientific">marine sediment metagenome</name>
    <dbReference type="NCBI Taxonomy" id="412755"/>
    <lineage>
        <taxon>unclassified sequences</taxon>
        <taxon>metagenomes</taxon>
        <taxon>ecological metagenomes</taxon>
    </lineage>
</organism>
<comment type="caution">
    <text evidence="1">The sequence shown here is derived from an EMBL/GenBank/DDBJ whole genome shotgun (WGS) entry which is preliminary data.</text>
</comment>
<name>A0A0F9DT87_9ZZZZ</name>
<reference evidence="1" key="1">
    <citation type="journal article" date="2015" name="Nature">
        <title>Complex archaea that bridge the gap between prokaryotes and eukaryotes.</title>
        <authorList>
            <person name="Spang A."/>
            <person name="Saw J.H."/>
            <person name="Jorgensen S.L."/>
            <person name="Zaremba-Niedzwiedzka K."/>
            <person name="Martijn J."/>
            <person name="Lind A.E."/>
            <person name="van Eijk R."/>
            <person name="Schleper C."/>
            <person name="Guy L."/>
            <person name="Ettema T.J."/>
        </authorList>
    </citation>
    <scope>NUCLEOTIDE SEQUENCE</scope>
</reference>
<sequence>MKDYTALIEAENRDNAEMGKKNLFFLSRYLLHYELVDEFHKPLCKEIQEVGGDFPKQRLWLWARGHLKTTLITIAHSIQLILNNPNIRILIAHNKLENAKGVLFQIKWHFMNNRSFRRTYPEFCPKANKDGKIEWGTTEHVTVPIRTKNFTEPTIDTAGVDTTKTGRHYEYMKKDDIVWEKSVTNEEQLEATRRWDALTIPMFDNAERAMQDYIGTRYHYADIYAGLLESKVIKQSIIPAWDEHGEVAWKEQYTKEGLEGILKSPNMSPYEFYCQYLLQPNDPHNRVFTEEWLVYRDFPTKDNWIYYICVDPAGEKKKSSDYSVMLVIGVDEKGKWHLVDGIRDKLHLHERIAKLKSLVEKWKPFRVSYERVGMQADFQELTRLKKEGKFPFVTIEERKPSPQETKKDRIMGLCGRFSSEFITIPKELHYYSDYHKKRTDLIQEFKYEFLQFPKAPHDDILDTMAQMLKMNI</sequence>
<dbReference type="Gene3D" id="3.40.50.300">
    <property type="entry name" value="P-loop containing nucleotide triphosphate hydrolases"/>
    <property type="match status" value="1"/>
</dbReference>
<dbReference type="AlphaFoldDB" id="A0A0F9DT87"/>
<evidence type="ECO:0000313" key="1">
    <source>
        <dbReference type="EMBL" id="KKL65053.1"/>
    </source>
</evidence>
<dbReference type="InterPro" id="IPR027417">
    <property type="entry name" value="P-loop_NTPase"/>
</dbReference>
<evidence type="ECO:0008006" key="2">
    <source>
        <dbReference type="Google" id="ProtNLM"/>
    </source>
</evidence>
<accession>A0A0F9DT87</accession>
<dbReference type="EMBL" id="LAZR01027655">
    <property type="protein sequence ID" value="KKL65053.1"/>
    <property type="molecule type" value="Genomic_DNA"/>
</dbReference>
<dbReference type="Gene3D" id="3.30.420.240">
    <property type="match status" value="1"/>
</dbReference>